<dbReference type="PANTHER" id="PTHR33223:SF8">
    <property type="entry name" value="OS04G0172440 PROTEIN"/>
    <property type="match status" value="1"/>
</dbReference>
<dbReference type="PANTHER" id="PTHR33223">
    <property type="entry name" value="CCHC-TYPE DOMAIN-CONTAINING PROTEIN"/>
    <property type="match status" value="1"/>
</dbReference>
<feature type="region of interest" description="Disordered" evidence="1">
    <location>
        <begin position="83"/>
        <end position="109"/>
    </location>
</feature>
<feature type="region of interest" description="Disordered" evidence="1">
    <location>
        <begin position="121"/>
        <end position="140"/>
    </location>
</feature>
<dbReference type="EMBL" id="OZ034819">
    <property type="protein sequence ID" value="CAL1393007.1"/>
    <property type="molecule type" value="Genomic_DNA"/>
</dbReference>
<sequence length="529" mass="59607">MAEHNSNSPDESTPIKAMTNLREFAEASNLNAVFLEEEEPELTAKEMRQLMAKQNDVIASIQKQMSQVIVLMMSKEAAATAGAIPAAPQQAPREASGTALPPHPAHETQQVELTVCATPAAPQQAPGETSGTVPPPHPAYETQQVELPERADLSFLEQHLSPQYRLNPPKRALHQPLSAEIMAEHLSGMPPALPTYNGTTNPEDHVSTFCLRMQLQTNSNAALCRTFPSTFSGICLDWYNRLPNGIIRSFEEFILLFTTKFGSQKRRPLHLKALVDLRQKDGESLRSFYARWSRVAMAVRDLTPKTAAHHLMEATTNMELKRALAKRPVTLSTELEMKIEKAITLEETLGAGSVRRFEPAKLPREEQGRRQLTLPRDSGQKRHPPPPQEQAQRGRSPDRRATHAFTLLNDSVKNVFHVLREKGYKLNWPTPLKSLLHMRDPKKHWDFHRATGHWTEDCRELRYEIEGLIRRGLLTELTHEKEEQFGGPQNPPPPPQADYNEAAGAYVVRKEIGVETVEGDRPKKKTKRE</sequence>
<dbReference type="InterPro" id="IPR005162">
    <property type="entry name" value="Retrotrans_gag_dom"/>
</dbReference>
<evidence type="ECO:0000259" key="2">
    <source>
        <dbReference type="Pfam" id="PF03732"/>
    </source>
</evidence>
<evidence type="ECO:0000313" key="4">
    <source>
        <dbReference type="Proteomes" id="UP001497516"/>
    </source>
</evidence>
<organism evidence="3 4">
    <name type="scientific">Linum trigynum</name>
    <dbReference type="NCBI Taxonomy" id="586398"/>
    <lineage>
        <taxon>Eukaryota</taxon>
        <taxon>Viridiplantae</taxon>
        <taxon>Streptophyta</taxon>
        <taxon>Embryophyta</taxon>
        <taxon>Tracheophyta</taxon>
        <taxon>Spermatophyta</taxon>
        <taxon>Magnoliopsida</taxon>
        <taxon>eudicotyledons</taxon>
        <taxon>Gunneridae</taxon>
        <taxon>Pentapetalae</taxon>
        <taxon>rosids</taxon>
        <taxon>fabids</taxon>
        <taxon>Malpighiales</taxon>
        <taxon>Linaceae</taxon>
        <taxon>Linum</taxon>
    </lineage>
</organism>
<feature type="compositionally biased region" description="Low complexity" evidence="1">
    <location>
        <begin position="83"/>
        <end position="95"/>
    </location>
</feature>
<dbReference type="Pfam" id="PF03732">
    <property type="entry name" value="Retrotrans_gag"/>
    <property type="match status" value="1"/>
</dbReference>
<dbReference type="AlphaFoldDB" id="A0AAV2F4P5"/>
<evidence type="ECO:0000256" key="1">
    <source>
        <dbReference type="SAM" id="MobiDB-lite"/>
    </source>
</evidence>
<feature type="compositionally biased region" description="Basic and acidic residues" evidence="1">
    <location>
        <begin position="356"/>
        <end position="369"/>
    </location>
</feature>
<reference evidence="3 4" key="1">
    <citation type="submission" date="2024-04" db="EMBL/GenBank/DDBJ databases">
        <authorList>
            <person name="Fracassetti M."/>
        </authorList>
    </citation>
    <scope>NUCLEOTIDE SEQUENCE [LARGE SCALE GENOMIC DNA]</scope>
</reference>
<dbReference type="Proteomes" id="UP001497516">
    <property type="component" value="Chromosome 6"/>
</dbReference>
<accession>A0AAV2F4P5</accession>
<feature type="domain" description="Retrotransposon gag" evidence="2">
    <location>
        <begin position="226"/>
        <end position="308"/>
    </location>
</feature>
<protein>
    <recommendedName>
        <fullName evidence="2">Retrotransposon gag domain-containing protein</fullName>
    </recommendedName>
</protein>
<feature type="region of interest" description="Disordered" evidence="1">
    <location>
        <begin position="356"/>
        <end position="399"/>
    </location>
</feature>
<name>A0AAV2F4P5_9ROSI</name>
<gene>
    <name evidence="3" type="ORF">LTRI10_LOCUS33613</name>
</gene>
<proteinExistence type="predicted"/>
<keyword evidence="4" id="KW-1185">Reference proteome</keyword>
<evidence type="ECO:0000313" key="3">
    <source>
        <dbReference type="EMBL" id="CAL1393007.1"/>
    </source>
</evidence>